<dbReference type="InterPro" id="IPR042307">
    <property type="entry name" value="Reeler_sf"/>
</dbReference>
<organism evidence="24 25">
    <name type="scientific">Tenebrio molitor</name>
    <name type="common">Yellow mealworm beetle</name>
    <dbReference type="NCBI Taxonomy" id="7067"/>
    <lineage>
        <taxon>Eukaryota</taxon>
        <taxon>Metazoa</taxon>
        <taxon>Ecdysozoa</taxon>
        <taxon>Arthropoda</taxon>
        <taxon>Hexapoda</taxon>
        <taxon>Insecta</taxon>
        <taxon>Pterygota</taxon>
        <taxon>Neoptera</taxon>
        <taxon>Endopterygota</taxon>
        <taxon>Coleoptera</taxon>
        <taxon>Polyphaga</taxon>
        <taxon>Cucujiformia</taxon>
        <taxon>Tenebrionidae</taxon>
        <taxon>Tenebrio</taxon>
    </lineage>
</organism>
<dbReference type="GO" id="GO:0005524">
    <property type="term" value="F:ATP binding"/>
    <property type="evidence" value="ECO:0007669"/>
    <property type="project" value="UniProtKB-UniRule"/>
</dbReference>
<dbReference type="Pfam" id="PF00206">
    <property type="entry name" value="Lyase_1"/>
    <property type="match status" value="1"/>
</dbReference>
<dbReference type="InterPro" id="IPR014033">
    <property type="entry name" value="Arginase"/>
</dbReference>
<keyword evidence="14" id="KW-0044">Antibiotic</keyword>
<comment type="similarity">
    <text evidence="4">Belongs to the class-II fumarase/aspartase family. Fumarase subfamily.</text>
</comment>
<keyword evidence="11" id="KW-0378">Hydrolase</keyword>
<dbReference type="EMBL" id="JABDTM020025755">
    <property type="protein sequence ID" value="KAH0812851.1"/>
    <property type="molecule type" value="Genomic_DNA"/>
</dbReference>
<keyword evidence="6" id="KW-0056">Arginine metabolism</keyword>
<comment type="similarity">
    <text evidence="3">Belongs to the insect defense protein family.</text>
</comment>
<evidence type="ECO:0000259" key="23">
    <source>
        <dbReference type="PROSITE" id="PS51019"/>
    </source>
</evidence>
<dbReference type="InterPro" id="IPR006035">
    <property type="entry name" value="Ureohydrolase"/>
</dbReference>
<dbReference type="SMART" id="SM00129">
    <property type="entry name" value="KISc"/>
    <property type="match status" value="1"/>
</dbReference>
<dbReference type="FunFam" id="1.20.200.10:FF:000001">
    <property type="entry name" value="Fumarate hydratase, mitochondrial"/>
    <property type="match status" value="1"/>
</dbReference>
<dbReference type="PROSITE" id="PS50067">
    <property type="entry name" value="KINESIN_MOTOR_2"/>
    <property type="match status" value="1"/>
</dbReference>
<dbReference type="Pfam" id="PF02014">
    <property type="entry name" value="Reeler"/>
    <property type="match status" value="1"/>
</dbReference>
<evidence type="ECO:0000256" key="13">
    <source>
        <dbReference type="ARBA" id="ARBA00022859"/>
    </source>
</evidence>
<dbReference type="InterPro" id="IPR019821">
    <property type="entry name" value="Kinesin_motor_CS"/>
</dbReference>
<keyword evidence="13" id="KW-0391">Immunity</keyword>
<feature type="binding site" evidence="18">
    <location>
        <begin position="958"/>
        <end position="965"/>
    </location>
    <ligand>
        <name>ATP</name>
        <dbReference type="ChEBI" id="CHEBI:30616"/>
    </ligand>
</feature>
<evidence type="ECO:0000256" key="21">
    <source>
        <dbReference type="SAM" id="MobiDB-lite"/>
    </source>
</evidence>
<dbReference type="CDD" id="cd08544">
    <property type="entry name" value="Reeler"/>
    <property type="match status" value="1"/>
</dbReference>
<dbReference type="Gene3D" id="1.10.40.30">
    <property type="entry name" value="Fumarase/aspartase (C-terminal domain)"/>
    <property type="match status" value="1"/>
</dbReference>
<comment type="caution">
    <text evidence="24">The sequence shown here is derived from an EMBL/GenBank/DDBJ whole genome shotgun (WGS) entry which is preliminary data.</text>
</comment>
<evidence type="ECO:0000256" key="3">
    <source>
        <dbReference type="ARBA" id="ARBA00008501"/>
    </source>
</evidence>
<dbReference type="GO" id="GO:0003777">
    <property type="term" value="F:microtubule motor activity"/>
    <property type="evidence" value="ECO:0007669"/>
    <property type="project" value="InterPro"/>
</dbReference>
<comment type="similarity">
    <text evidence="18">Belongs to the TRAFAC class myosin-kinesin ATPase superfamily. Kinesin family.</text>
</comment>
<dbReference type="PROSITE" id="PS51409">
    <property type="entry name" value="ARGINASE_2"/>
    <property type="match status" value="1"/>
</dbReference>
<evidence type="ECO:0008006" key="26">
    <source>
        <dbReference type="Google" id="ProtNLM"/>
    </source>
</evidence>
<dbReference type="GO" id="GO:0004053">
    <property type="term" value="F:arginase activity"/>
    <property type="evidence" value="ECO:0007669"/>
    <property type="project" value="UniProtKB-EC"/>
</dbReference>
<dbReference type="Pfam" id="PF10415">
    <property type="entry name" value="FumaraseC_C"/>
    <property type="match status" value="1"/>
</dbReference>
<evidence type="ECO:0000256" key="11">
    <source>
        <dbReference type="ARBA" id="ARBA00022801"/>
    </source>
</evidence>
<dbReference type="HAMAP" id="MF_00743">
    <property type="entry name" value="FumaraseC"/>
    <property type="match status" value="1"/>
</dbReference>
<dbReference type="Proteomes" id="UP000719412">
    <property type="component" value="Unassembled WGS sequence"/>
</dbReference>
<dbReference type="NCBIfam" id="TIGR00979">
    <property type="entry name" value="fumC_II"/>
    <property type="match status" value="1"/>
</dbReference>
<dbReference type="UniPathway" id="UPA00158">
    <property type="reaction ID" value="UER00270"/>
</dbReference>
<dbReference type="InterPro" id="IPR020855">
    <property type="entry name" value="Ureohydrolase_Mn_BS"/>
</dbReference>
<keyword evidence="16" id="KW-0456">Lyase</keyword>
<dbReference type="Gene3D" id="1.20.200.10">
    <property type="entry name" value="Fumarase/aspartase (Central domain)"/>
    <property type="match status" value="1"/>
</dbReference>
<evidence type="ECO:0000256" key="1">
    <source>
        <dbReference type="ARBA" id="ARBA00001936"/>
    </source>
</evidence>
<dbReference type="PANTHER" id="PTHR11444">
    <property type="entry name" value="ASPARTATEAMMONIA/ARGININOSUCCINATE/ADENYLOSUCCINATE LYASE"/>
    <property type="match status" value="1"/>
</dbReference>
<evidence type="ECO:0000256" key="16">
    <source>
        <dbReference type="ARBA" id="ARBA00023239"/>
    </source>
</evidence>
<dbReference type="InterPro" id="IPR036961">
    <property type="entry name" value="Kinesin_motor_dom_sf"/>
</dbReference>
<evidence type="ECO:0000256" key="17">
    <source>
        <dbReference type="ARBA" id="ARBA00047391"/>
    </source>
</evidence>
<accession>A0A8J6HE41</accession>
<feature type="coiled-coil region" evidence="20">
    <location>
        <begin position="1461"/>
        <end position="1488"/>
    </location>
</feature>
<feature type="coiled-coil region" evidence="20">
    <location>
        <begin position="1386"/>
        <end position="1434"/>
    </location>
</feature>
<evidence type="ECO:0000256" key="7">
    <source>
        <dbReference type="ARBA" id="ARBA00022529"/>
    </source>
</evidence>
<evidence type="ECO:0000256" key="18">
    <source>
        <dbReference type="PROSITE-ProRule" id="PRU00283"/>
    </source>
</evidence>
<keyword evidence="25" id="KW-1185">Reference proteome</keyword>
<dbReference type="InterPro" id="IPR038105">
    <property type="entry name" value="Kif23_Arf-bd_sf"/>
</dbReference>
<dbReference type="FunFam" id="1.10.275.10:FF:000001">
    <property type="entry name" value="Fumarate hydratase, mitochondrial"/>
    <property type="match status" value="1"/>
</dbReference>
<dbReference type="GO" id="GO:0007018">
    <property type="term" value="P:microtubule-based movement"/>
    <property type="evidence" value="ECO:0007669"/>
    <property type="project" value="InterPro"/>
</dbReference>
<dbReference type="Gene3D" id="2.60.40.4330">
    <property type="entry name" value="Kinesin-like protein Kif23, Arf6-interacting domain"/>
    <property type="match status" value="1"/>
</dbReference>
<reference evidence="24" key="2">
    <citation type="submission" date="2021-08" db="EMBL/GenBank/DDBJ databases">
        <authorList>
            <person name="Eriksson T."/>
        </authorList>
    </citation>
    <scope>NUCLEOTIDE SEQUENCE</scope>
    <source>
        <strain evidence="24">Stoneville</strain>
        <tissue evidence="24">Whole head</tissue>
    </source>
</reference>
<dbReference type="PROSITE" id="PS00411">
    <property type="entry name" value="KINESIN_MOTOR_1"/>
    <property type="match status" value="1"/>
</dbReference>
<dbReference type="GO" id="GO:0045087">
    <property type="term" value="P:innate immune response"/>
    <property type="evidence" value="ECO:0007669"/>
    <property type="project" value="UniProtKB-KW"/>
</dbReference>
<dbReference type="FunFam" id="3.40.800.10:FF:000005">
    <property type="entry name" value="Arginase"/>
    <property type="match status" value="1"/>
</dbReference>
<evidence type="ECO:0000256" key="10">
    <source>
        <dbReference type="ARBA" id="ARBA00022741"/>
    </source>
</evidence>
<dbReference type="CDD" id="cd09989">
    <property type="entry name" value="Arginase"/>
    <property type="match status" value="1"/>
</dbReference>
<dbReference type="PRINTS" id="PR00116">
    <property type="entry name" value="ARGINASE"/>
</dbReference>
<dbReference type="InterPro" id="IPR018951">
    <property type="entry name" value="Fumarase_C_C"/>
</dbReference>
<keyword evidence="7" id="KW-0929">Antimicrobial</keyword>
<dbReference type="InterPro" id="IPR005677">
    <property type="entry name" value="Fum_hydII"/>
</dbReference>
<keyword evidence="15" id="KW-0464">Manganese</keyword>
<dbReference type="GO" id="GO:0005739">
    <property type="term" value="C:mitochondrion"/>
    <property type="evidence" value="ECO:0007669"/>
    <property type="project" value="TreeGrafter"/>
</dbReference>
<evidence type="ECO:0000256" key="15">
    <source>
        <dbReference type="ARBA" id="ARBA00023211"/>
    </source>
</evidence>
<dbReference type="InterPro" id="IPR027417">
    <property type="entry name" value="P-loop_NTPase"/>
</dbReference>
<keyword evidence="18" id="KW-0505">Motor protein</keyword>
<dbReference type="PROSITE" id="PS00163">
    <property type="entry name" value="FUMARATE_LYASES"/>
    <property type="match status" value="1"/>
</dbReference>
<dbReference type="GO" id="GO:0006099">
    <property type="term" value="P:tricarboxylic acid cycle"/>
    <property type="evidence" value="ECO:0007669"/>
    <property type="project" value="InterPro"/>
</dbReference>
<dbReference type="InterPro" id="IPR020557">
    <property type="entry name" value="Fumarate_lyase_CS"/>
</dbReference>
<evidence type="ECO:0000313" key="24">
    <source>
        <dbReference type="EMBL" id="KAH0812851.1"/>
    </source>
</evidence>
<dbReference type="GO" id="GO:0042742">
    <property type="term" value="P:defense response to bacterium"/>
    <property type="evidence" value="ECO:0007669"/>
    <property type="project" value="UniProtKB-KW"/>
</dbReference>
<dbReference type="Pfam" id="PF16540">
    <property type="entry name" value="MKLP1_Arf_bdg"/>
    <property type="match status" value="1"/>
</dbReference>
<evidence type="ECO:0000256" key="4">
    <source>
        <dbReference type="ARBA" id="ARBA00009084"/>
    </source>
</evidence>
<dbReference type="InterPro" id="IPR001752">
    <property type="entry name" value="Kinesin_motor_dom"/>
</dbReference>
<comment type="catalytic activity">
    <reaction evidence="17">
        <text>L-arginine + H2O = urea + L-ornithine</text>
        <dbReference type="Rhea" id="RHEA:20569"/>
        <dbReference type="ChEBI" id="CHEBI:15377"/>
        <dbReference type="ChEBI" id="CHEBI:16199"/>
        <dbReference type="ChEBI" id="CHEBI:32682"/>
        <dbReference type="ChEBI" id="CHEBI:46911"/>
        <dbReference type="EC" id="3.5.3.1"/>
    </reaction>
</comment>
<evidence type="ECO:0000313" key="25">
    <source>
        <dbReference type="Proteomes" id="UP000719412"/>
    </source>
</evidence>
<sequence>MALSRLYGSRVTGGVKGVLSLYRKSLNSQIALMSDFRIEKDTFGELKVPSDKYYGAQTLRSVMNFPIGGEFERMPYPVITAMGVLKKAAAIVNKDYGLDPKIADAIVKASDEVISGKLYCDHFPLVIWQTGSGTQTNMNTNEVISNRAIELMGGKLGSKDPVHPNDHVNKSQSSNDTYPTAMHIAVAVEIQNTLLPGMKMLTDSLDRKAEEFKDIIKIGRTHTQDAVPLSLGQEFSGYVQQMCFGIDRINDTLPRLYMLALGGTAVGTGLNTRKGFAEKTAAEIAKLTGLPFTSAPNKFEALACHDAMVEVSGALNTVACSIMKIANDIRFLASGPRCGLGELSLPENEPGSSIMPGKVNPTQCEAITMVAAQVMGNHVAVTIGGSNGHFELNVFKPMMVANVLRSIRLLGDSCKCFTTNCVDGIVANKDRIEKLLHESLMLVTALNPHIGYDKAAQIAKTAHKDNSTLKETAVKLGILTEEQFNEWVKPEEMLGPNELQICRFDKVQKCVEFSITSHDADETRKSVGVPLEEGQNKVGVANGPDAIRKANLIERIKSIHEDVDVHDYGDVSYTPQEDLQVPNMKKYADVAACNSEVSKAVERVIKDGRTCLTLGGDHSIGIGTVDGHIKAKNEKVCILWVDAHADLNTNKTSASGNIHGMPLALLAKELADYWPYLPGMDWQKPILSIRNVAYIGLRSVDSYERLIIEQFGITAYGMEDVENHGIHNVVNMALDKIDPHRVLSIHMSFDIDVLDALEAPSTGTAVRGGLTLREGIHLVEQVHKTGRLGAMDLVEVNPSLGSAADVKKTVDAAHHLLLAACGYSRRGLIPRDPGVLFNRISTNDCDMNPVSKFTPKIRREKTALSNSDLSKKKDAVQVFCRLRPLKNDQESTCIKLLSPTTLALTTPAESRGIRKEVHCKFKHIFTAYATQNEVFEHVAYPLLEDLLKGKNGLLFTYGVTGSGKTYTLSGDHNNPGIMPKCIYTVFNTISAHQAPKCVIKSDKMNGFEVQSQEDAMQDQLNMLRSTSKTPIRNNFKKASRDKSFINDGAKIIDINESNLYSVFISYIEIYNNTVFDLLDENTGKSVQGKILREDSQKNMYVNGVVEAEVKTAEEAFELFNIGQKRKKMGNTILNSVSSRSHSIFNIRVVQFQQVSHNEEGRAVIPDSNLLKVAQLSLVDLAGSERTNRTQNTGQLLREASQINNSLLSLRTCLEILRDNQLTGANRLVPYRDSRLTLLFKNYFEGEGRVEMIVCVNPSVEDFEENLQVMKFAETSQDVKVARAEARYTPCKKKIQKKVATPLSSKTNGMFTIGPKLPEIKLCFSGLEESQVALERLCNVLRTRHQKLRVLDSDVGQREEHFRKRLIEVHQENILGKSEMKSTKALLKKEKQRCTNVESKLADMEARNADLNAKMREYHEEMASLRNTIAEKDLKINKNVLEKEKVKQKLALQSEKMTQELDTKLRRQREHLQAAMKAKENKIQKVREILDNEFVPCDVERRPPQPLQEHNVPETPKQQTRRPAVTSTPRQRRSRSAGAEVWLEHNSVKPVPLGTVLQPSMKKRKSVTKLSKASDVTNPKQSKYCLIAQEQDNEGDLETKVYKGDIVPTCGGGGSTVTFSSFGLNFGGKFARCHGNRRFRAIMKTALIVISAIVATAWGYSAGAPESVCDDMTPKHPVEPQKSPLPYTISVSKKEAKGGEIVDITIGGKTFKGFLVQVRNGDKAVGSFQIPDTDKYSKPINCHGTNGSGATHKNAVEKKDLVLKWKAPEASGNYQVYVTVAEDGGTFWAGQPTQKIKIN</sequence>
<evidence type="ECO:0000256" key="9">
    <source>
        <dbReference type="ARBA" id="ARBA00022723"/>
    </source>
</evidence>
<evidence type="ECO:0000256" key="20">
    <source>
        <dbReference type="SAM" id="Coils"/>
    </source>
</evidence>
<evidence type="ECO:0000256" key="8">
    <source>
        <dbReference type="ARBA" id="ARBA00022588"/>
    </source>
</evidence>
<proteinExistence type="inferred from homology"/>
<dbReference type="Gene3D" id="2.60.40.4060">
    <property type="entry name" value="Reeler domain"/>
    <property type="match status" value="1"/>
</dbReference>
<evidence type="ECO:0000256" key="6">
    <source>
        <dbReference type="ARBA" id="ARBA00022503"/>
    </source>
</evidence>
<keyword evidence="12 18" id="KW-0067">ATP-binding</keyword>
<name>A0A8J6HE41_TENMO</name>
<dbReference type="InterPro" id="IPR022761">
    <property type="entry name" value="Fumarate_lyase_N"/>
</dbReference>
<dbReference type="PANTHER" id="PTHR11444:SF1">
    <property type="entry name" value="FUMARATE HYDRATASE, MITOCHONDRIAL"/>
    <property type="match status" value="1"/>
</dbReference>
<keyword evidence="10 18" id="KW-0547">Nucleotide-binding</keyword>
<dbReference type="InterPro" id="IPR032384">
    <property type="entry name" value="Kif23_Arf-bd"/>
</dbReference>
<dbReference type="PROSITE" id="PS01053">
    <property type="entry name" value="ARGINASE_1"/>
    <property type="match status" value="1"/>
</dbReference>
<dbReference type="GO" id="GO:0004333">
    <property type="term" value="F:fumarate hydratase activity"/>
    <property type="evidence" value="ECO:0007669"/>
    <property type="project" value="InterPro"/>
</dbReference>
<dbReference type="NCBIfam" id="TIGR01229">
    <property type="entry name" value="rocF_arginase"/>
    <property type="match status" value="1"/>
</dbReference>
<dbReference type="PROSITE" id="PS51019">
    <property type="entry name" value="REELIN"/>
    <property type="match status" value="1"/>
</dbReference>
<comment type="cofactor">
    <cofactor evidence="1">
        <name>Mn(2+)</name>
        <dbReference type="ChEBI" id="CHEBI:29035"/>
    </cofactor>
</comment>
<dbReference type="SUPFAM" id="SSF48557">
    <property type="entry name" value="L-aspartase-like"/>
    <property type="match status" value="1"/>
</dbReference>
<keyword evidence="5" id="KW-0835">Urea cycle</keyword>
<dbReference type="SUPFAM" id="SSF52540">
    <property type="entry name" value="P-loop containing nucleoside triphosphate hydrolases"/>
    <property type="match status" value="1"/>
</dbReference>
<dbReference type="GO" id="GO:0006108">
    <property type="term" value="P:malate metabolic process"/>
    <property type="evidence" value="ECO:0007669"/>
    <property type="project" value="TreeGrafter"/>
</dbReference>
<dbReference type="Gene3D" id="3.40.800.10">
    <property type="entry name" value="Ureohydrolase domain"/>
    <property type="match status" value="1"/>
</dbReference>
<dbReference type="GO" id="GO:0006106">
    <property type="term" value="P:fumarate metabolic process"/>
    <property type="evidence" value="ECO:0007669"/>
    <property type="project" value="InterPro"/>
</dbReference>
<dbReference type="Gene3D" id="3.40.850.10">
    <property type="entry name" value="Kinesin motor domain"/>
    <property type="match status" value="1"/>
</dbReference>
<dbReference type="Gene3D" id="1.10.275.10">
    <property type="entry name" value="Fumarase/aspartase (N-terminal domain)"/>
    <property type="match status" value="1"/>
</dbReference>
<dbReference type="GO" id="GO:0042832">
    <property type="term" value="P:defense response to protozoan"/>
    <property type="evidence" value="ECO:0007669"/>
    <property type="project" value="UniProtKB-ARBA"/>
</dbReference>
<protein>
    <recommendedName>
        <fullName evidence="26">Arginase</fullName>
    </recommendedName>
</protein>
<evidence type="ECO:0000256" key="19">
    <source>
        <dbReference type="PROSITE-ProRule" id="PRU00742"/>
    </source>
</evidence>
<comment type="similarity">
    <text evidence="19">Belongs to the arginase family.</text>
</comment>
<feature type="region of interest" description="Disordered" evidence="21">
    <location>
        <begin position="1496"/>
        <end position="1539"/>
    </location>
</feature>
<comment type="pathway">
    <text evidence="2">Nitrogen metabolism; urea cycle; L-ornithine and urea from L-arginine: step 1/1.</text>
</comment>
<evidence type="ECO:0000256" key="2">
    <source>
        <dbReference type="ARBA" id="ARBA00005098"/>
    </source>
</evidence>
<evidence type="ECO:0000259" key="22">
    <source>
        <dbReference type="PROSITE" id="PS50067"/>
    </source>
</evidence>
<feature type="domain" description="Reelin" evidence="23">
    <location>
        <begin position="1645"/>
        <end position="1798"/>
    </location>
</feature>
<dbReference type="NCBIfam" id="NF008909">
    <property type="entry name" value="PRK12273.1"/>
    <property type="match status" value="1"/>
</dbReference>
<reference evidence="24" key="1">
    <citation type="journal article" date="2020" name="J Insects Food Feed">
        <title>The yellow mealworm (Tenebrio molitor) genome: a resource for the emerging insects as food and feed industry.</title>
        <authorList>
            <person name="Eriksson T."/>
            <person name="Andere A."/>
            <person name="Kelstrup H."/>
            <person name="Emery V."/>
            <person name="Picard C."/>
        </authorList>
    </citation>
    <scope>NUCLEOTIDE SEQUENCE</scope>
    <source>
        <strain evidence="24">Stoneville</strain>
        <tissue evidence="24">Whole head</tissue>
    </source>
</reference>
<dbReference type="InterPro" id="IPR023696">
    <property type="entry name" value="Ureohydrolase_dom_sf"/>
</dbReference>
<gene>
    <name evidence="24" type="ORF">GEV33_009950</name>
</gene>
<dbReference type="GO" id="GO:0008017">
    <property type="term" value="F:microtubule binding"/>
    <property type="evidence" value="ECO:0007669"/>
    <property type="project" value="InterPro"/>
</dbReference>
<dbReference type="SUPFAM" id="SSF52768">
    <property type="entry name" value="Arginase/deacetylase"/>
    <property type="match status" value="1"/>
</dbReference>
<dbReference type="InterPro" id="IPR002861">
    <property type="entry name" value="Reeler_dom"/>
</dbReference>
<evidence type="ECO:0000256" key="14">
    <source>
        <dbReference type="ARBA" id="ARBA00023022"/>
    </source>
</evidence>
<dbReference type="InterPro" id="IPR024083">
    <property type="entry name" value="Fumarase/histidase_N"/>
</dbReference>
<keyword evidence="9" id="KW-0479">Metal-binding</keyword>
<dbReference type="InterPro" id="IPR008948">
    <property type="entry name" value="L-Aspartase-like"/>
</dbReference>
<dbReference type="Pfam" id="PF00225">
    <property type="entry name" value="Kinesin"/>
    <property type="match status" value="1"/>
</dbReference>
<dbReference type="GO" id="GO:0010121">
    <property type="term" value="P:L-arginine catabolic process to proline via ornithine"/>
    <property type="evidence" value="ECO:0007669"/>
    <property type="project" value="UniProtKB-ARBA"/>
</dbReference>
<dbReference type="Pfam" id="PF00491">
    <property type="entry name" value="Arginase"/>
    <property type="match status" value="1"/>
</dbReference>
<keyword evidence="20" id="KW-0175">Coiled coil</keyword>
<feature type="domain" description="Kinesin motor" evidence="22">
    <location>
        <begin position="875"/>
        <end position="1278"/>
    </location>
</feature>
<dbReference type="GO" id="GO:0046872">
    <property type="term" value="F:metal ion binding"/>
    <property type="evidence" value="ECO:0007669"/>
    <property type="project" value="UniProtKB-KW"/>
</dbReference>
<evidence type="ECO:0000256" key="5">
    <source>
        <dbReference type="ARBA" id="ARBA00022436"/>
    </source>
</evidence>
<keyword evidence="8" id="KW-0399">Innate immunity</keyword>
<dbReference type="FunFam" id="1.10.40.30:FF:000002">
    <property type="entry name" value="Fumarate hydratase class II"/>
    <property type="match status" value="1"/>
</dbReference>
<dbReference type="GO" id="GO:0000050">
    <property type="term" value="P:urea cycle"/>
    <property type="evidence" value="ECO:0007669"/>
    <property type="project" value="UniProtKB-UniPathway"/>
</dbReference>
<evidence type="ECO:0000256" key="12">
    <source>
        <dbReference type="ARBA" id="ARBA00022840"/>
    </source>
</evidence>
<dbReference type="CDD" id="cd01362">
    <property type="entry name" value="Fumarase_classII"/>
    <property type="match status" value="1"/>
</dbReference>
<dbReference type="FunFam" id="2.60.40.4060:FF:000003">
    <property type="entry name" value="Ferric chelate reductase 1"/>
    <property type="match status" value="1"/>
</dbReference>